<name>A0A143PL58_LUTPR</name>
<dbReference type="GO" id="GO:0030288">
    <property type="term" value="C:outer membrane-bounded periplasmic space"/>
    <property type="evidence" value="ECO:0007669"/>
    <property type="project" value="TreeGrafter"/>
</dbReference>
<dbReference type="InterPro" id="IPR036034">
    <property type="entry name" value="PDZ_sf"/>
</dbReference>
<reference evidence="2 3" key="1">
    <citation type="journal article" date="2016" name="Genome Announc.">
        <title>First Complete Genome Sequence of a Subdivision 6 Acidobacterium Strain.</title>
        <authorList>
            <person name="Huang S."/>
            <person name="Vieira S."/>
            <person name="Bunk B."/>
            <person name="Riedel T."/>
            <person name="Sproer C."/>
            <person name="Overmann J."/>
        </authorList>
    </citation>
    <scope>NUCLEOTIDE SEQUENCE [LARGE SCALE GENOMIC DNA]</scope>
    <source>
        <strain evidence="3">DSM 100886 HEG_-6_39</strain>
    </source>
</reference>
<sequence length="816" mass="86951">MSPVVLMLRMLMMTPRCLRSDAIGCLGRSGARRLSATVRSTTSGVASTTVVHPRCLVGGTLILASLCLIPVHAQVGPQTLELAQTERLAGLARLWGAVKFFHPFLAYRDIDWDGALLKAIPGVKAARTPTEYRTAIDGMLAALGDPLTTAEATSTDDRPAPASPAEPVYFRLVDGHVVVHPGSWAQAMARGISPASAGQPQMMAEIAGAKGIVLDCRGDDSPPESMQWFYFNNFLNGLLPAILQGPVSLGSDRYRLHNGYAPQQGTSSGGYTSALLTETPDVILGQAKERKPVAVLIDGRTPELSAILSGVQAAGGAIVRVGSAGGSGGARTLQLPLPDGVVATVRLSEPVHPAGDPTLQPDVVLSNEAGAGEAGIRSAIDALNRPARERRAAALAPVLLGPKDNPYPAMPFPTEEYRLLALFRYWNVINYFFPYKHLIDKPWNTVLTEFIPRFVANTSELDYQMTIAEMVTRMQDSHGSARNLQALNDHLGAFAPAVRLVSAGGELTVAEVTDAEPTNAGGVARGDVIVSIDGQPVAERLAQLSKYRALSTPQSAYAYVYPAMLRGTKDTQVTVQARGIDGRVRDVMLSRTIPLASVSGMLPRKTPIYEVLPNGYGYIDLARLPNAEAHKALDAVLKTPAIVFDMRGYPNGTAWPLAPRLSSRTNVTAALFRRPLQSALNLDSSDLGSGAPDYAFAQKLPPAAGAIYQGKVVMLINEFAISQSEHTCLFFESATDVTFVGSPTNGANGDVTTLVLPGGIYVGFTGHDVRHADGRQLQRVGIQPHIKADPTPKGISEGRDDVLEAAIKHLDGVLRK</sequence>
<evidence type="ECO:0000259" key="1">
    <source>
        <dbReference type="Pfam" id="PF03572"/>
    </source>
</evidence>
<keyword evidence="3" id="KW-1185">Reference proteome</keyword>
<dbReference type="Pfam" id="PF03572">
    <property type="entry name" value="Peptidase_S41"/>
    <property type="match status" value="1"/>
</dbReference>
<dbReference type="Gene3D" id="3.90.226.10">
    <property type="entry name" value="2-enoyl-CoA Hydratase, Chain A, domain 1"/>
    <property type="match status" value="1"/>
</dbReference>
<evidence type="ECO:0000313" key="3">
    <source>
        <dbReference type="Proteomes" id="UP000076079"/>
    </source>
</evidence>
<dbReference type="InterPro" id="IPR029045">
    <property type="entry name" value="ClpP/crotonase-like_dom_sf"/>
</dbReference>
<evidence type="ECO:0000313" key="2">
    <source>
        <dbReference type="EMBL" id="AMY09287.1"/>
    </source>
</evidence>
<protein>
    <submittedName>
        <fullName evidence="2">Peptidase family S41</fullName>
    </submittedName>
</protein>
<gene>
    <name evidence="2" type="ORF">LuPra_02502</name>
</gene>
<dbReference type="GO" id="GO:0006508">
    <property type="term" value="P:proteolysis"/>
    <property type="evidence" value="ECO:0007669"/>
    <property type="project" value="InterPro"/>
</dbReference>
<feature type="domain" description="Tail specific protease" evidence="1">
    <location>
        <begin position="617"/>
        <end position="787"/>
    </location>
</feature>
<dbReference type="InterPro" id="IPR005151">
    <property type="entry name" value="Tail-specific_protease"/>
</dbReference>
<reference evidence="3" key="2">
    <citation type="submission" date="2016-04" db="EMBL/GenBank/DDBJ databases">
        <title>First Complete Genome Sequence of a Subdivision 6 Acidobacterium.</title>
        <authorList>
            <person name="Huang S."/>
            <person name="Vieira S."/>
            <person name="Bunk B."/>
            <person name="Riedel T."/>
            <person name="Sproeer C."/>
            <person name="Overmann J."/>
        </authorList>
    </citation>
    <scope>NUCLEOTIDE SEQUENCE [LARGE SCALE GENOMIC DNA]</scope>
    <source>
        <strain evidence="3">DSM 100886 HEG_-6_39</strain>
    </source>
</reference>
<dbReference type="GO" id="GO:0004175">
    <property type="term" value="F:endopeptidase activity"/>
    <property type="evidence" value="ECO:0007669"/>
    <property type="project" value="TreeGrafter"/>
</dbReference>
<dbReference type="GO" id="GO:0007165">
    <property type="term" value="P:signal transduction"/>
    <property type="evidence" value="ECO:0007669"/>
    <property type="project" value="TreeGrafter"/>
</dbReference>
<dbReference type="EMBL" id="CP015136">
    <property type="protein sequence ID" value="AMY09287.1"/>
    <property type="molecule type" value="Genomic_DNA"/>
</dbReference>
<accession>A0A143PL58</accession>
<dbReference type="Proteomes" id="UP000076079">
    <property type="component" value="Chromosome"/>
</dbReference>
<dbReference type="PANTHER" id="PTHR32060:SF30">
    <property type="entry name" value="CARBOXY-TERMINAL PROCESSING PROTEASE CTPA"/>
    <property type="match status" value="1"/>
</dbReference>
<dbReference type="STRING" id="1855912.LuPra_02502"/>
<dbReference type="KEGG" id="abac:LuPra_02502"/>
<dbReference type="AlphaFoldDB" id="A0A143PL58"/>
<dbReference type="GO" id="GO:0008236">
    <property type="term" value="F:serine-type peptidase activity"/>
    <property type="evidence" value="ECO:0007669"/>
    <property type="project" value="InterPro"/>
</dbReference>
<dbReference type="SUPFAM" id="SSF50156">
    <property type="entry name" value="PDZ domain-like"/>
    <property type="match status" value="1"/>
</dbReference>
<organism evidence="2 3">
    <name type="scientific">Luteitalea pratensis</name>
    <dbReference type="NCBI Taxonomy" id="1855912"/>
    <lineage>
        <taxon>Bacteria</taxon>
        <taxon>Pseudomonadati</taxon>
        <taxon>Acidobacteriota</taxon>
        <taxon>Vicinamibacteria</taxon>
        <taxon>Vicinamibacterales</taxon>
        <taxon>Vicinamibacteraceae</taxon>
        <taxon>Luteitalea</taxon>
    </lineage>
</organism>
<dbReference type="PANTHER" id="PTHR32060">
    <property type="entry name" value="TAIL-SPECIFIC PROTEASE"/>
    <property type="match status" value="1"/>
</dbReference>
<proteinExistence type="predicted"/>
<dbReference type="Gene3D" id="3.30.750.44">
    <property type="match status" value="1"/>
</dbReference>
<dbReference type="SUPFAM" id="SSF52096">
    <property type="entry name" value="ClpP/crotonase"/>
    <property type="match status" value="2"/>
</dbReference>
<dbReference type="Gene3D" id="2.30.42.10">
    <property type="match status" value="1"/>
</dbReference>